<sequence>MSLATAQITLTDLNDVRQYMLFANGNYKTQIYDPNNTSYTPSFSSSNLVITPELYVSGGDGSNLLPSNQVKSVKWYEGTQTDTPLAETTSGTTGNGFTYSIPTGAVTSTAKSLSIKSNIPSNITSQIYTCVVVYTDTQTNFDVTIKAQYEIVKVSNGTTGSTGGAGTDAYFLNLWTPNGDTIRNSSGEILLQADLYKGSGKVTPTAFKWYIQDPTATTTSNGDTDGGDGWRLIKTVATATTAPTLAQVANANTKLTAGTYYVKYTWLGQSGETLGSTEASLAVAAGNDLKVTIPAFPTNAIGAKVYIGTASGVLKYAGDISTSAGNVVINRYDASNPAIPTVNTATAVTSATLTVKPHAISGIEGFKVVATAPTTNIKYSGVIMVKDVQDQIQANVLGSSIFKNGEGSTVLTVQLIQAGTVISNAGYKFTWALYNPNGSLVKTYPTTADTLTVPSTDVSGVGNLIVDVDKA</sequence>
<evidence type="ECO:0000313" key="2">
    <source>
        <dbReference type="Proteomes" id="UP000317800"/>
    </source>
</evidence>
<protein>
    <submittedName>
        <fullName evidence="1">Uncharacterized protein</fullName>
    </submittedName>
</protein>
<dbReference type="EMBL" id="MN043729">
    <property type="protein sequence ID" value="QDP42865.1"/>
    <property type="molecule type" value="Genomic_DNA"/>
</dbReference>
<keyword evidence="2" id="KW-1185">Reference proteome</keyword>
<evidence type="ECO:0000313" key="1">
    <source>
        <dbReference type="EMBL" id="QDP42865.1"/>
    </source>
</evidence>
<gene>
    <name evidence="1" type="ORF">Goe8_c00920</name>
</gene>
<name>A0A516KMQ9_9CAUD</name>
<proteinExistence type="predicted"/>
<accession>A0A516KMQ9</accession>
<reference evidence="1 2" key="1">
    <citation type="submission" date="2019-06" db="EMBL/GenBank/DDBJ databases">
        <authorList>
            <person name="Hertel R."/>
        </authorList>
    </citation>
    <scope>NUCLEOTIDE SEQUENCE [LARGE SCALE GENOMIC DNA]</scope>
</reference>
<dbReference type="Proteomes" id="UP000317800">
    <property type="component" value="Segment"/>
</dbReference>
<organism evidence="1 2">
    <name type="scientific">Bacillus phage vB_BmeM-Goe8</name>
    <dbReference type="NCBI Taxonomy" id="2593638"/>
    <lineage>
        <taxon>Viruses</taxon>
        <taxon>Duplodnaviria</taxon>
        <taxon>Heunggongvirae</taxon>
        <taxon>Uroviricota</taxon>
        <taxon>Caudoviricetes</taxon>
        <taxon>Herelleviridae</taxon>
        <taxon>Bastillevirinae</taxon>
        <taxon>Goettingenvirus</taxon>
        <taxon>Goettingenvirus goe8</taxon>
    </lineage>
</organism>